<dbReference type="PANTHER" id="PTHR39192:SF1">
    <property type="entry name" value="IRON UPTAKE SYSTEM COMPONENT EFEO"/>
    <property type="match status" value="1"/>
</dbReference>
<evidence type="ECO:0000313" key="6">
    <source>
        <dbReference type="Proteomes" id="UP000670475"/>
    </source>
</evidence>
<protein>
    <submittedName>
        <fullName evidence="5">EfeM/EfeO family lipoprotein</fullName>
    </submittedName>
</protein>
<proteinExistence type="inferred from homology"/>
<keyword evidence="3" id="KW-0732">Signal</keyword>
<dbReference type="PANTHER" id="PTHR39192">
    <property type="entry name" value="IRON UPTAKE SYSTEM COMPONENT EFEO"/>
    <property type="match status" value="1"/>
</dbReference>
<reference evidence="5" key="1">
    <citation type="submission" date="2021-03" db="EMBL/GenBank/DDBJ databases">
        <title>Whole genome sequence of Streptomyces bomunensis MMS17-BM035.</title>
        <authorList>
            <person name="Lee J.H."/>
        </authorList>
    </citation>
    <scope>NUCLEOTIDE SEQUENCE</scope>
    <source>
        <strain evidence="5">MMS17-BM035</strain>
    </source>
</reference>
<comment type="similarity">
    <text evidence="2">Belongs to the EfeM/EfeO family.</text>
</comment>
<dbReference type="CDD" id="cd14656">
    <property type="entry name" value="Imelysin-like_EfeO"/>
    <property type="match status" value="1"/>
</dbReference>
<evidence type="ECO:0000256" key="1">
    <source>
        <dbReference type="ARBA" id="ARBA00004196"/>
    </source>
</evidence>
<dbReference type="InterPro" id="IPR038352">
    <property type="entry name" value="Imelysin_sf"/>
</dbReference>
<evidence type="ECO:0000259" key="4">
    <source>
        <dbReference type="Pfam" id="PF09375"/>
    </source>
</evidence>
<dbReference type="InterPro" id="IPR050894">
    <property type="entry name" value="EfeM/EfeO_iron_uptake"/>
</dbReference>
<feature type="non-terminal residue" evidence="5">
    <location>
        <position position="1"/>
    </location>
</feature>
<organism evidence="5 6">
    <name type="scientific">Streptomyces montanisoli</name>
    <dbReference type="NCBI Taxonomy" id="2798581"/>
    <lineage>
        <taxon>Bacteria</taxon>
        <taxon>Bacillati</taxon>
        <taxon>Actinomycetota</taxon>
        <taxon>Actinomycetes</taxon>
        <taxon>Kitasatosporales</taxon>
        <taxon>Streptomycetaceae</taxon>
        <taxon>Streptomyces</taxon>
    </lineage>
</organism>
<dbReference type="RefSeq" id="WP_209346222.1">
    <property type="nucleotide sequence ID" value="NZ_JAGIQL010000361.1"/>
</dbReference>
<keyword evidence="5" id="KW-0449">Lipoprotein</keyword>
<feature type="domain" description="Imelysin-like" evidence="4">
    <location>
        <begin position="145"/>
        <end position="373"/>
    </location>
</feature>
<comment type="caution">
    <text evidence="5">The sequence shown here is derived from an EMBL/GenBank/DDBJ whole genome shotgun (WGS) entry which is preliminary data.</text>
</comment>
<accession>A0A940RYG1</accession>
<dbReference type="GO" id="GO:0030313">
    <property type="term" value="C:cell envelope"/>
    <property type="evidence" value="ECO:0007669"/>
    <property type="project" value="UniProtKB-SubCell"/>
</dbReference>
<keyword evidence="6" id="KW-1185">Reference proteome</keyword>
<evidence type="ECO:0000256" key="3">
    <source>
        <dbReference type="ARBA" id="ARBA00022729"/>
    </source>
</evidence>
<dbReference type="InterPro" id="IPR018976">
    <property type="entry name" value="Imelysin-like"/>
</dbReference>
<dbReference type="Proteomes" id="UP000670475">
    <property type="component" value="Unassembled WGS sequence"/>
</dbReference>
<evidence type="ECO:0000313" key="5">
    <source>
        <dbReference type="EMBL" id="MBP0462247.1"/>
    </source>
</evidence>
<sequence length="384" mass="40112">AAAAGGLAHALTGGGGDEPAAAGGADGLRHTAVKASDSAEQCGKGWLHPRPGLQVFDVHNVATGAAEVYLTDSSGALLGEVDGLGPGTTRPIRVRLGRGSYSFRCLVEETDAVSGPTVRIASGPAKSGPAVRPVNQHDVIPPTLTYQKWVAKGFEDVLGKVGALKSAVDGGDLSAARRAWLPAHLAYARLGGAYGAFGDLGDAVDGTDAGMTGGVHAKDFTGFHRVEYGLWHGEPAKELKGPTDRLADDLRRLSDQWAATRMDPLDTGLRAHEITEDSIQLDLTGRSDFGSGTSLATARAGLDGTAELLDVLRPLLAPRDPALPRLDAAVKTAKADLDALHEDGGWRAPHTLPRTRRERVDADFGDLAEQLAPVAVIFDIRRTS</sequence>
<name>A0A940RYG1_9ACTN</name>
<dbReference type="AlphaFoldDB" id="A0A940RYG1"/>
<comment type="subcellular location">
    <subcellularLocation>
        <location evidence="1">Cell envelope</location>
    </subcellularLocation>
</comment>
<dbReference type="Gene3D" id="1.20.1420.20">
    <property type="entry name" value="M75 peptidase, HXXE motif"/>
    <property type="match status" value="1"/>
</dbReference>
<dbReference type="InterPro" id="IPR034981">
    <property type="entry name" value="Imelysin-like_EfeO/Algp7"/>
</dbReference>
<dbReference type="EMBL" id="JAGIQL010000361">
    <property type="protein sequence ID" value="MBP0462247.1"/>
    <property type="molecule type" value="Genomic_DNA"/>
</dbReference>
<gene>
    <name evidence="5" type="ORF">JFN87_33160</name>
</gene>
<dbReference type="Pfam" id="PF09375">
    <property type="entry name" value="Peptidase_M75"/>
    <property type="match status" value="1"/>
</dbReference>
<evidence type="ECO:0000256" key="2">
    <source>
        <dbReference type="ARBA" id="ARBA00005989"/>
    </source>
</evidence>